<keyword evidence="1" id="KW-0732">Signal</keyword>
<evidence type="ECO:0000313" key="2">
    <source>
        <dbReference type="EMBL" id="KAG7041315.1"/>
    </source>
</evidence>
<reference evidence="2" key="1">
    <citation type="submission" date="2021-05" db="EMBL/GenBank/DDBJ databases">
        <title>Comparative genomics of three Colletotrichum scovillei strains and genetic complementation revealed genes involved fungal growth and virulence on chili pepper.</title>
        <authorList>
            <person name="Hsieh D.-K."/>
            <person name="Chuang S.-C."/>
            <person name="Chen C.-Y."/>
            <person name="Chao Y.-T."/>
            <person name="Lu M.-Y.J."/>
            <person name="Lee M.-H."/>
            <person name="Shih M.-C."/>
        </authorList>
    </citation>
    <scope>NUCLEOTIDE SEQUENCE</scope>
    <source>
        <strain evidence="2">Coll-153</strain>
    </source>
</reference>
<gene>
    <name evidence="2" type="ORF">JMJ77_003422</name>
</gene>
<keyword evidence="3" id="KW-1185">Reference proteome</keyword>
<comment type="caution">
    <text evidence="2">The sequence shown here is derived from an EMBL/GenBank/DDBJ whole genome shotgun (WGS) entry which is preliminary data.</text>
</comment>
<dbReference type="EMBL" id="JAESDN010000015">
    <property type="protein sequence ID" value="KAG7041315.1"/>
    <property type="molecule type" value="Genomic_DNA"/>
</dbReference>
<dbReference type="Proteomes" id="UP000699042">
    <property type="component" value="Unassembled WGS sequence"/>
</dbReference>
<protein>
    <submittedName>
        <fullName evidence="2">Uncharacterized protein</fullName>
    </submittedName>
</protein>
<feature type="signal peptide" evidence="1">
    <location>
        <begin position="1"/>
        <end position="17"/>
    </location>
</feature>
<evidence type="ECO:0000313" key="3">
    <source>
        <dbReference type="Proteomes" id="UP000699042"/>
    </source>
</evidence>
<feature type="chain" id="PRO_5040482840" evidence="1">
    <location>
        <begin position="18"/>
        <end position="124"/>
    </location>
</feature>
<proteinExistence type="predicted"/>
<name>A0A9P7QQT1_9PEZI</name>
<organism evidence="2 3">
    <name type="scientific">Colletotrichum scovillei</name>
    <dbReference type="NCBI Taxonomy" id="1209932"/>
    <lineage>
        <taxon>Eukaryota</taxon>
        <taxon>Fungi</taxon>
        <taxon>Dikarya</taxon>
        <taxon>Ascomycota</taxon>
        <taxon>Pezizomycotina</taxon>
        <taxon>Sordariomycetes</taxon>
        <taxon>Hypocreomycetidae</taxon>
        <taxon>Glomerellales</taxon>
        <taxon>Glomerellaceae</taxon>
        <taxon>Colletotrichum</taxon>
        <taxon>Colletotrichum acutatum species complex</taxon>
    </lineage>
</organism>
<evidence type="ECO:0000256" key="1">
    <source>
        <dbReference type="SAM" id="SignalP"/>
    </source>
</evidence>
<dbReference type="AlphaFoldDB" id="A0A9P7QQT1"/>
<accession>A0A9P7QQT1</accession>
<sequence>MQSRILLLMLTLGRTMAQVTCARAHLPNTDPYGETTFRNVGPRYEAGCATDLVVHYAPPSRGTKNGVLSIYTTGQSFRSIIEVNGPVRGSELAVEDSTFWIDSASSCKTSFPAIEPKSITCYRA</sequence>